<comment type="caution">
    <text evidence="2">The sequence shown here is derived from an EMBL/GenBank/DDBJ whole genome shotgun (WGS) entry which is preliminary data.</text>
</comment>
<dbReference type="EMBL" id="BRYA01000545">
    <property type="protein sequence ID" value="GMI22224.1"/>
    <property type="molecule type" value="Genomic_DNA"/>
</dbReference>
<dbReference type="Proteomes" id="UP001165065">
    <property type="component" value="Unassembled WGS sequence"/>
</dbReference>
<reference evidence="3" key="1">
    <citation type="journal article" date="2023" name="Commun. Biol.">
        <title>Genome analysis of Parmales, the sister group of diatoms, reveals the evolutionary specialization of diatoms from phago-mixotrophs to photoautotrophs.</title>
        <authorList>
            <person name="Ban H."/>
            <person name="Sato S."/>
            <person name="Yoshikawa S."/>
            <person name="Yamada K."/>
            <person name="Nakamura Y."/>
            <person name="Ichinomiya M."/>
            <person name="Sato N."/>
            <person name="Blanc-Mathieu R."/>
            <person name="Endo H."/>
            <person name="Kuwata A."/>
            <person name="Ogata H."/>
        </authorList>
    </citation>
    <scope>NUCLEOTIDE SEQUENCE [LARGE SCALE GENOMIC DNA]</scope>
</reference>
<dbReference type="AlphaFoldDB" id="A0A9W7FXY1"/>
<dbReference type="OrthoDB" id="192926at2759"/>
<accession>A0A9W7FXY1</accession>
<evidence type="ECO:0000313" key="2">
    <source>
        <dbReference type="EMBL" id="GMI22224.1"/>
    </source>
</evidence>
<keyword evidence="3" id="KW-1185">Reference proteome</keyword>
<gene>
    <name evidence="2" type="ORF">TrCOL_g2997</name>
</gene>
<proteinExistence type="predicted"/>
<sequence>MSKLNPLNPTSLTSKQLKPICATLLLLVAFLSSPVTSFSPPVSFLSRTSSSITSTSSTSTSLLASSKGTYLVVGPSLLQLVVAKHLENEGYDTVVIAPQKTLDSYEKLVPQSSSILSTALIGLPDLTPTNTGTYSGVIFTPEEPLITVSAVESVLSWEGFKEDFKCVVCAPIGEYVNKEKKGNWIPVFNNDAKEEKMWNEFVNGVRGINYEKFGEEASGCLLRYGSLLGGGQDGPSFLTSLGLEESAYKMSLEQYRDLRERAFDRYRLGAQVLLGDSLNRKSPSQSEREKRSGLKGEALEAFRASGGYPEQDRTCRHTLASAVTHVVKRGIKGDMSVEREGKAGREVTVLSKCEQKLPTEEEWADMFDEEKEAEWPDPDKFVWTGNKGE</sequence>
<evidence type="ECO:0000256" key="1">
    <source>
        <dbReference type="SAM" id="MobiDB-lite"/>
    </source>
</evidence>
<name>A0A9W7FXY1_9STRA</name>
<evidence type="ECO:0000313" key="3">
    <source>
        <dbReference type="Proteomes" id="UP001165065"/>
    </source>
</evidence>
<protein>
    <submittedName>
        <fullName evidence="2">Uncharacterized protein</fullName>
    </submittedName>
</protein>
<feature type="region of interest" description="Disordered" evidence="1">
    <location>
        <begin position="369"/>
        <end position="389"/>
    </location>
</feature>
<organism evidence="2 3">
    <name type="scientific">Triparma columacea</name>
    <dbReference type="NCBI Taxonomy" id="722753"/>
    <lineage>
        <taxon>Eukaryota</taxon>
        <taxon>Sar</taxon>
        <taxon>Stramenopiles</taxon>
        <taxon>Ochrophyta</taxon>
        <taxon>Bolidophyceae</taxon>
        <taxon>Parmales</taxon>
        <taxon>Triparmaceae</taxon>
        <taxon>Triparma</taxon>
    </lineage>
</organism>